<dbReference type="AlphaFoldDB" id="A0A7J8WFW5"/>
<protein>
    <submittedName>
        <fullName evidence="1">Uncharacterized protein</fullName>
    </submittedName>
</protein>
<dbReference type="Proteomes" id="UP000593577">
    <property type="component" value="Unassembled WGS sequence"/>
</dbReference>
<organism evidence="1 2">
    <name type="scientific">Gossypium aridum</name>
    <name type="common">American cotton</name>
    <name type="synonym">Erioxylum aridum</name>
    <dbReference type="NCBI Taxonomy" id="34290"/>
    <lineage>
        <taxon>Eukaryota</taxon>
        <taxon>Viridiplantae</taxon>
        <taxon>Streptophyta</taxon>
        <taxon>Embryophyta</taxon>
        <taxon>Tracheophyta</taxon>
        <taxon>Spermatophyta</taxon>
        <taxon>Magnoliopsida</taxon>
        <taxon>eudicotyledons</taxon>
        <taxon>Gunneridae</taxon>
        <taxon>Pentapetalae</taxon>
        <taxon>rosids</taxon>
        <taxon>malvids</taxon>
        <taxon>Malvales</taxon>
        <taxon>Malvaceae</taxon>
        <taxon>Malvoideae</taxon>
        <taxon>Gossypium</taxon>
    </lineage>
</organism>
<comment type="caution">
    <text evidence="1">The sequence shown here is derived from an EMBL/GenBank/DDBJ whole genome shotgun (WGS) entry which is preliminary data.</text>
</comment>
<accession>A0A7J8WFW5</accession>
<reference evidence="1 2" key="1">
    <citation type="journal article" date="2019" name="Genome Biol. Evol.">
        <title>Insights into the evolution of the New World diploid cottons (Gossypium, subgenus Houzingenia) based on genome sequencing.</title>
        <authorList>
            <person name="Grover C.E."/>
            <person name="Arick M.A. 2nd"/>
            <person name="Thrash A."/>
            <person name="Conover J.L."/>
            <person name="Sanders W.S."/>
            <person name="Peterson D.G."/>
            <person name="Frelichowski J.E."/>
            <person name="Scheffler J.A."/>
            <person name="Scheffler B.E."/>
            <person name="Wendel J.F."/>
        </authorList>
    </citation>
    <scope>NUCLEOTIDE SEQUENCE [LARGE SCALE GENOMIC DNA]</scope>
    <source>
        <strain evidence="1">185</strain>
        <tissue evidence="1">Leaf</tissue>
    </source>
</reference>
<keyword evidence="2" id="KW-1185">Reference proteome</keyword>
<evidence type="ECO:0000313" key="1">
    <source>
        <dbReference type="EMBL" id="MBA0673931.1"/>
    </source>
</evidence>
<sequence length="62" mass="7119">EIEFTFVPKAKNIYTHTIATEALKRREFLPREGSPRNGSECVRKPLAKTSGLKKVKSFQQQK</sequence>
<gene>
    <name evidence="1" type="ORF">Goari_015553</name>
</gene>
<dbReference type="EMBL" id="JABFAA010000001">
    <property type="protein sequence ID" value="MBA0673931.1"/>
    <property type="molecule type" value="Genomic_DNA"/>
</dbReference>
<evidence type="ECO:0000313" key="2">
    <source>
        <dbReference type="Proteomes" id="UP000593577"/>
    </source>
</evidence>
<proteinExistence type="predicted"/>
<feature type="non-terminal residue" evidence="1">
    <location>
        <position position="62"/>
    </location>
</feature>
<feature type="non-terminal residue" evidence="1">
    <location>
        <position position="1"/>
    </location>
</feature>
<name>A0A7J8WFW5_GOSAI</name>